<dbReference type="Proteomes" id="UP001332192">
    <property type="component" value="Chromosome"/>
</dbReference>
<dbReference type="CDD" id="cd06533">
    <property type="entry name" value="Glyco_transf_WecG_TagA"/>
    <property type="match status" value="1"/>
</dbReference>
<dbReference type="InterPro" id="IPR004629">
    <property type="entry name" value="WecG_TagA_CpsF"/>
</dbReference>
<accession>A0ABZ1C1U2</accession>
<dbReference type="Pfam" id="PF04230">
    <property type="entry name" value="PS_pyruv_trans"/>
    <property type="match status" value="1"/>
</dbReference>
<gene>
    <name evidence="5" type="primary">csaB</name>
    <name evidence="5" type="ORF">U7230_03040</name>
</gene>
<evidence type="ECO:0000256" key="3">
    <source>
        <dbReference type="SAM" id="MobiDB-lite"/>
    </source>
</evidence>
<keyword evidence="1" id="KW-0328">Glycosyltransferase</keyword>
<feature type="region of interest" description="Disordered" evidence="3">
    <location>
        <begin position="677"/>
        <end position="715"/>
    </location>
</feature>
<keyword evidence="2 5" id="KW-0808">Transferase</keyword>
<dbReference type="PANTHER" id="PTHR34136:SF1">
    <property type="entry name" value="UDP-N-ACETYL-D-MANNOSAMINURONIC ACID TRANSFERASE"/>
    <property type="match status" value="1"/>
</dbReference>
<evidence type="ECO:0000313" key="5">
    <source>
        <dbReference type="EMBL" id="WRP18904.1"/>
    </source>
</evidence>
<organism evidence="5 6">
    <name type="scientific">Carboxydichorda subterranea</name>
    <dbReference type="NCBI Taxonomy" id="3109565"/>
    <lineage>
        <taxon>Bacteria</taxon>
        <taxon>Bacillati</taxon>
        <taxon>Bacillota</taxon>
        <taxon>Limnochordia</taxon>
        <taxon>Limnochordales</taxon>
        <taxon>Geochordaceae</taxon>
        <taxon>Carboxydichorda</taxon>
    </lineage>
</organism>
<reference evidence="5 6" key="1">
    <citation type="journal article" date="2024" name="Front. Microbiol.">
        <title>Novel thermophilic genera Geochorda gen. nov. and Carboxydochorda gen. nov. from the deep terrestrial subsurface reveal the ecophysiological diversity in the class Limnochordia.</title>
        <authorList>
            <person name="Karnachuk O.V."/>
            <person name="Lukina A.P."/>
            <person name="Avakyan M.R."/>
            <person name="Kadnikov V.V."/>
            <person name="Begmatov S."/>
            <person name="Beletsky A.V."/>
            <person name="Vlasova K.G."/>
            <person name="Novikov A.A."/>
            <person name="Shcherbakova V.A."/>
            <person name="Mardanov A.V."/>
            <person name="Ravin N.V."/>
        </authorList>
    </citation>
    <scope>NUCLEOTIDE SEQUENCE [LARGE SCALE GENOMIC DNA]</scope>
    <source>
        <strain evidence="5 6">L945</strain>
    </source>
</reference>
<dbReference type="NCBIfam" id="TIGR00696">
    <property type="entry name" value="wecG_tagA_cpsF"/>
    <property type="match status" value="1"/>
</dbReference>
<evidence type="ECO:0000313" key="6">
    <source>
        <dbReference type="Proteomes" id="UP001332192"/>
    </source>
</evidence>
<dbReference type="NCBIfam" id="TIGR03609">
    <property type="entry name" value="S_layer_CsaB"/>
    <property type="match status" value="1"/>
</dbReference>
<dbReference type="InterPro" id="IPR019896">
    <property type="entry name" value="Polysacch_pyruvyl_Trfase_CsaB"/>
</dbReference>
<feature type="region of interest" description="Disordered" evidence="3">
    <location>
        <begin position="387"/>
        <end position="414"/>
    </location>
</feature>
<feature type="domain" description="Polysaccharide pyruvyl transferase" evidence="4">
    <location>
        <begin position="11"/>
        <end position="316"/>
    </location>
</feature>
<feature type="compositionally biased region" description="Polar residues" evidence="3">
    <location>
        <begin position="690"/>
        <end position="704"/>
    </location>
</feature>
<feature type="region of interest" description="Disordered" evidence="3">
    <location>
        <begin position="171"/>
        <end position="193"/>
    </location>
</feature>
<evidence type="ECO:0000259" key="4">
    <source>
        <dbReference type="Pfam" id="PF04230"/>
    </source>
</evidence>
<dbReference type="PANTHER" id="PTHR34136">
    <property type="match status" value="1"/>
</dbReference>
<dbReference type="InterPro" id="IPR007345">
    <property type="entry name" value="Polysacch_pyruvyl_Trfase"/>
</dbReference>
<sequence>MLFSGYYGFGNLGDEAVLAGALRGLRHHLGEDARLVVLSSDPPVTRQLHRVEAESRAPGATWRAVRGATVLVSGGGSLLQDVTSVRSLLYYLFVMELARLHGARVVWFAQGIGPVHRPWLRRLVAWEANRAAAVTVRDEASRHDLVAMGVDPARVQVVADAAWLLAEPHGAAGSSRFPTALPSPEAPGGRDEERAGLKAGVVWREWKGQPVTTAEAGVALGRALARLGRPGLEVEVMAFQPGLDLPACREMAGSLQRGVRAETGAAVRVTVTQAPPSPEEALDRLASWDLVVAVRLHALILAAMAGVPFVGVAYDPKVEAAGAELRWPIPPLAPEDGADVRAWEMRLRSALADRPVLVTHLQRLRPAMVAKAMGAVEAVRRAVLATEQQPPVPAPPGPVSPPRREPVRHAGALPPAGEVLGVPVHLLGLEEAARAIERWMAEREGSCEPRAQPVRHVVTLNPEMIMAARHDPGFRRVLEQADLLVPDGIGVVWACRRLGWPAVGRVPGIELAERCLAACAASGRPVVFVGGAPGQPAASRLPVAQQAALRLRQRLPGLRVVATHHGYFRPDSPEEEALLAAIEQARPALLLVGMGSPRQELWIARHRERLAGAVRVAMGVGGSFDVWAGKSRRAPALARKAGLEWLWRLVREPRRAGRMRVLPLFAAHVLAARWGRHGRARAPNPAESARSASNTSIMGEQGRSTRGPGSGEASA</sequence>
<dbReference type="EMBL" id="CP141615">
    <property type="protein sequence ID" value="WRP18904.1"/>
    <property type="molecule type" value="Genomic_DNA"/>
</dbReference>
<dbReference type="RefSeq" id="WP_324718174.1">
    <property type="nucleotide sequence ID" value="NZ_CP141615.1"/>
</dbReference>
<feature type="compositionally biased region" description="Pro residues" evidence="3">
    <location>
        <begin position="390"/>
        <end position="401"/>
    </location>
</feature>
<keyword evidence="6" id="KW-1185">Reference proteome</keyword>
<evidence type="ECO:0000256" key="2">
    <source>
        <dbReference type="ARBA" id="ARBA00022679"/>
    </source>
</evidence>
<dbReference type="GO" id="GO:0016740">
    <property type="term" value="F:transferase activity"/>
    <property type="evidence" value="ECO:0007669"/>
    <property type="project" value="UniProtKB-KW"/>
</dbReference>
<name>A0ABZ1C1U2_9FIRM</name>
<protein>
    <submittedName>
        <fullName evidence="5">Polysaccharide pyruvyl transferase CsaB</fullName>
    </submittedName>
</protein>
<dbReference type="Pfam" id="PF03808">
    <property type="entry name" value="Glyco_tran_WecG"/>
    <property type="match status" value="1"/>
</dbReference>
<proteinExistence type="predicted"/>
<dbReference type="SUPFAM" id="SSF53756">
    <property type="entry name" value="UDP-Glycosyltransferase/glycogen phosphorylase"/>
    <property type="match status" value="1"/>
</dbReference>
<evidence type="ECO:0000256" key="1">
    <source>
        <dbReference type="ARBA" id="ARBA00022676"/>
    </source>
</evidence>